<dbReference type="Proteomes" id="UP000659767">
    <property type="component" value="Unassembled WGS sequence"/>
</dbReference>
<keyword evidence="2" id="KW-1185">Reference proteome</keyword>
<evidence type="ECO:0000313" key="1">
    <source>
        <dbReference type="EMBL" id="GGS76742.1"/>
    </source>
</evidence>
<protein>
    <recommendedName>
        <fullName evidence="3">N-acetyltransferase domain-containing protein</fullName>
    </recommendedName>
</protein>
<gene>
    <name evidence="1" type="ORF">GCM10010253_59560</name>
</gene>
<comment type="caution">
    <text evidence="1">The sequence shown here is derived from an EMBL/GenBank/DDBJ whole genome shotgun (WGS) entry which is preliminary data.</text>
</comment>
<proteinExistence type="predicted"/>
<evidence type="ECO:0000313" key="2">
    <source>
        <dbReference type="Proteomes" id="UP000659767"/>
    </source>
</evidence>
<sequence length="221" mass="24570">MSVRVGLTPALVDEFLVVYDRQIEAMPRGKNYARRWRDRLLDAADEHVSVSVHDGTRMIVGSLWWIRPEQSVMQMRFSAASPDARASRVMRVAYLEALEFARKSGLRFASLGNDPSLFGHVVQPGLFTFKSRLGFTPLPSQILDPRLAGEYADRFLTLRSLSDPALVVTWGGHRGAPLSWPETAQAPGHDLLILSAAPDEALTARFRARGLREARSVTVST</sequence>
<reference evidence="2" key="1">
    <citation type="journal article" date="2019" name="Int. J. Syst. Evol. Microbiol.">
        <title>The Global Catalogue of Microorganisms (GCM) 10K type strain sequencing project: providing services to taxonomists for standard genome sequencing and annotation.</title>
        <authorList>
            <consortium name="The Broad Institute Genomics Platform"/>
            <consortium name="The Broad Institute Genome Sequencing Center for Infectious Disease"/>
            <person name="Wu L."/>
            <person name="Ma J."/>
        </authorList>
    </citation>
    <scope>NUCLEOTIDE SEQUENCE [LARGE SCALE GENOMIC DNA]</scope>
    <source>
        <strain evidence="2">JCM 4350</strain>
    </source>
</reference>
<accession>A0ABQ2TN85</accession>
<dbReference type="InterPro" id="IPR016181">
    <property type="entry name" value="Acyl_CoA_acyltransferase"/>
</dbReference>
<dbReference type="EMBL" id="BMSZ01000020">
    <property type="protein sequence ID" value="GGS76742.1"/>
    <property type="molecule type" value="Genomic_DNA"/>
</dbReference>
<name>A0ABQ2TN85_STRBA</name>
<evidence type="ECO:0008006" key="3">
    <source>
        <dbReference type="Google" id="ProtNLM"/>
    </source>
</evidence>
<dbReference type="SUPFAM" id="SSF55729">
    <property type="entry name" value="Acyl-CoA N-acyltransferases (Nat)"/>
    <property type="match status" value="1"/>
</dbReference>
<organism evidence="1 2">
    <name type="scientific">Streptomyces badius</name>
    <dbReference type="NCBI Taxonomy" id="1941"/>
    <lineage>
        <taxon>Bacteria</taxon>
        <taxon>Bacillati</taxon>
        <taxon>Actinomycetota</taxon>
        <taxon>Actinomycetes</taxon>
        <taxon>Kitasatosporales</taxon>
        <taxon>Streptomycetaceae</taxon>
        <taxon>Streptomyces</taxon>
    </lineage>
</organism>